<dbReference type="SUPFAM" id="SSF116734">
    <property type="entry name" value="DNA methylase specificity domain"/>
    <property type="match status" value="2"/>
</dbReference>
<feature type="domain" description="Type I restriction modification DNA specificity" evidence="4">
    <location>
        <begin position="207"/>
        <end position="384"/>
    </location>
</feature>
<dbReference type="InterPro" id="IPR052021">
    <property type="entry name" value="Type-I_RS_S_subunit"/>
</dbReference>
<dbReference type="STRING" id="709015.GCA_000472485_01336"/>
<evidence type="ECO:0000313" key="6">
    <source>
        <dbReference type="Proteomes" id="UP000266292"/>
    </source>
</evidence>
<organism evidence="5 6">
    <name type="scientific">Pontibacter actiniarum</name>
    <dbReference type="NCBI Taxonomy" id="323450"/>
    <lineage>
        <taxon>Bacteria</taxon>
        <taxon>Pseudomonadati</taxon>
        <taxon>Bacteroidota</taxon>
        <taxon>Cytophagia</taxon>
        <taxon>Cytophagales</taxon>
        <taxon>Hymenobacteraceae</taxon>
        <taxon>Pontibacter</taxon>
    </lineage>
</organism>
<dbReference type="KEGG" id="pact:CA264_06655"/>
<dbReference type="OrthoDB" id="825893at2"/>
<feature type="domain" description="Type I restriction modification DNA specificity" evidence="4">
    <location>
        <begin position="2"/>
        <end position="189"/>
    </location>
</feature>
<dbReference type="AlphaFoldDB" id="A0A1X9YQK0"/>
<evidence type="ECO:0000256" key="1">
    <source>
        <dbReference type="ARBA" id="ARBA00010923"/>
    </source>
</evidence>
<gene>
    <name evidence="5" type="ORF">CA264_06655</name>
</gene>
<keyword evidence="2" id="KW-0680">Restriction system</keyword>
<dbReference type="PANTHER" id="PTHR30408">
    <property type="entry name" value="TYPE-1 RESTRICTION ENZYME ECOKI SPECIFICITY PROTEIN"/>
    <property type="match status" value="1"/>
</dbReference>
<dbReference type="PANTHER" id="PTHR30408:SF13">
    <property type="entry name" value="TYPE I RESTRICTION ENZYME HINDI SPECIFICITY SUBUNIT"/>
    <property type="match status" value="1"/>
</dbReference>
<comment type="similarity">
    <text evidence="1">Belongs to the type-I restriction system S methylase family.</text>
</comment>
<reference evidence="6" key="1">
    <citation type="submission" date="2017-05" db="EMBL/GenBank/DDBJ databases">
        <authorList>
            <person name="Ray J."/>
            <person name="Price M."/>
            <person name="Deutschbauer A."/>
        </authorList>
    </citation>
    <scope>NUCLEOTIDE SEQUENCE [LARGE SCALE GENOMIC DNA]</scope>
    <source>
        <strain evidence="6">DSM 19842</strain>
    </source>
</reference>
<protein>
    <recommendedName>
        <fullName evidence="4">Type I restriction modification DNA specificity domain-containing protein</fullName>
    </recommendedName>
</protein>
<keyword evidence="3" id="KW-0238">DNA-binding</keyword>
<dbReference type="Pfam" id="PF01420">
    <property type="entry name" value="Methylase_S"/>
    <property type="match status" value="2"/>
</dbReference>
<evidence type="ECO:0000256" key="3">
    <source>
        <dbReference type="ARBA" id="ARBA00023125"/>
    </source>
</evidence>
<proteinExistence type="inferred from homology"/>
<evidence type="ECO:0000313" key="5">
    <source>
        <dbReference type="EMBL" id="ARS35150.1"/>
    </source>
</evidence>
<dbReference type="InterPro" id="IPR044946">
    <property type="entry name" value="Restrct_endonuc_typeI_TRD_sf"/>
</dbReference>
<evidence type="ECO:0000259" key="4">
    <source>
        <dbReference type="Pfam" id="PF01420"/>
    </source>
</evidence>
<accession>A0A1X9YQK0</accession>
<dbReference type="EMBL" id="CP021235">
    <property type="protein sequence ID" value="ARS35150.1"/>
    <property type="molecule type" value="Genomic_DNA"/>
</dbReference>
<dbReference type="REBASE" id="64402">
    <property type="entry name" value="S.Pac19842I"/>
</dbReference>
<name>A0A1X9YQK0_9BACT</name>
<evidence type="ECO:0000256" key="2">
    <source>
        <dbReference type="ARBA" id="ARBA00022747"/>
    </source>
</evidence>
<dbReference type="Proteomes" id="UP000266292">
    <property type="component" value="Chromosome"/>
</dbReference>
<keyword evidence="6" id="KW-1185">Reference proteome</keyword>
<dbReference type="Gene3D" id="3.90.220.20">
    <property type="entry name" value="DNA methylase specificity domains"/>
    <property type="match status" value="2"/>
</dbReference>
<dbReference type="InterPro" id="IPR000055">
    <property type="entry name" value="Restrct_endonuc_typeI_TRD"/>
</dbReference>
<dbReference type="GO" id="GO:0009307">
    <property type="term" value="P:DNA restriction-modification system"/>
    <property type="evidence" value="ECO:0007669"/>
    <property type="project" value="UniProtKB-KW"/>
</dbReference>
<sequence>MNNWYTYKLGELINVQNGYAFKSGDLKESGIPVIKIKNIQPPNISLDEADCFPHELTAKLNQFIVKKKDILISMTGSHISQISSAVGKVGRYGFDKPALLNQRVGKLYSKDTEKLNDDFLYYYISRPEVQFELATNAGGSANQANISPQHIKDLEIEVPSIEAQRRIAEILFALDDKIELNRRMNQTLEFMAQTLFQKLFNSEECDSWDIVRLGDLIDIKGGYSYEGKFIGSGDAYLLGMGCVSFKDRFIFSGARPYSGDCKDAYLVKPGDIIIATRQQSDNLPILGFPAIVPISFKHKKVIVGTNLYKVFNKSDLNNNLLFQLLKSDNYKNHILSNSKGSTVRMITKDSIENYEFKMPTKERLQLYQNTFITIGDKLESNIEQSRKLSQLRDTLLPKLMSGEIDVMQTKLDELHEPVLS</sequence>
<dbReference type="RefSeq" id="WP_025605699.1">
    <property type="nucleotide sequence ID" value="NZ_CP021235.1"/>
</dbReference>
<dbReference type="GO" id="GO:0003677">
    <property type="term" value="F:DNA binding"/>
    <property type="evidence" value="ECO:0007669"/>
    <property type="project" value="UniProtKB-KW"/>
</dbReference>
<dbReference type="CDD" id="cd17278">
    <property type="entry name" value="RMtype1_S_LdeBORF1052P-TRD2-CR2"/>
    <property type="match status" value="1"/>
</dbReference>